<dbReference type="Proteomes" id="UP000027135">
    <property type="component" value="Unassembled WGS sequence"/>
</dbReference>
<dbReference type="EMBL" id="KK852985">
    <property type="protein sequence ID" value="KDR12826.1"/>
    <property type="molecule type" value="Genomic_DNA"/>
</dbReference>
<gene>
    <name evidence="1" type="ORF">L798_13245</name>
</gene>
<sequence>MAYLHYMEPVCKRLQAEQVVLPSIGGRFYTSAAGNINVTMLKFVRWNYHDLINHVHDYVMPLDVIDLDELSNKISCFLYQTTWQIRTEFIYIP</sequence>
<keyword evidence="2" id="KW-1185">Reference proteome</keyword>
<organism evidence="1 2">
    <name type="scientific">Zootermopsis nevadensis</name>
    <name type="common">Dampwood termite</name>
    <dbReference type="NCBI Taxonomy" id="136037"/>
    <lineage>
        <taxon>Eukaryota</taxon>
        <taxon>Metazoa</taxon>
        <taxon>Ecdysozoa</taxon>
        <taxon>Arthropoda</taxon>
        <taxon>Hexapoda</taxon>
        <taxon>Insecta</taxon>
        <taxon>Pterygota</taxon>
        <taxon>Neoptera</taxon>
        <taxon>Polyneoptera</taxon>
        <taxon>Dictyoptera</taxon>
        <taxon>Blattodea</taxon>
        <taxon>Blattoidea</taxon>
        <taxon>Termitoidae</taxon>
        <taxon>Termopsidae</taxon>
        <taxon>Zootermopsis</taxon>
    </lineage>
</organism>
<proteinExistence type="predicted"/>
<accession>A0A067QSI0</accession>
<dbReference type="AlphaFoldDB" id="A0A067QSI0"/>
<protein>
    <submittedName>
        <fullName evidence="1">Uncharacterized protein</fullName>
    </submittedName>
</protein>
<reference evidence="1 2" key="1">
    <citation type="journal article" date="2014" name="Nat. Commun.">
        <title>Molecular traces of alternative social organization in a termite genome.</title>
        <authorList>
            <person name="Terrapon N."/>
            <person name="Li C."/>
            <person name="Robertson H.M."/>
            <person name="Ji L."/>
            <person name="Meng X."/>
            <person name="Booth W."/>
            <person name="Chen Z."/>
            <person name="Childers C.P."/>
            <person name="Glastad K.M."/>
            <person name="Gokhale K."/>
            <person name="Gowin J."/>
            <person name="Gronenberg W."/>
            <person name="Hermansen R.A."/>
            <person name="Hu H."/>
            <person name="Hunt B.G."/>
            <person name="Huylmans A.K."/>
            <person name="Khalil S.M."/>
            <person name="Mitchell R.D."/>
            <person name="Munoz-Torres M.C."/>
            <person name="Mustard J.A."/>
            <person name="Pan H."/>
            <person name="Reese J.T."/>
            <person name="Scharf M.E."/>
            <person name="Sun F."/>
            <person name="Vogel H."/>
            <person name="Xiao J."/>
            <person name="Yang W."/>
            <person name="Yang Z."/>
            <person name="Yang Z."/>
            <person name="Zhou J."/>
            <person name="Zhu J."/>
            <person name="Brent C.S."/>
            <person name="Elsik C.G."/>
            <person name="Goodisman M.A."/>
            <person name="Liberles D.A."/>
            <person name="Roe R.M."/>
            <person name="Vargo E.L."/>
            <person name="Vilcinskas A."/>
            <person name="Wang J."/>
            <person name="Bornberg-Bauer E."/>
            <person name="Korb J."/>
            <person name="Zhang G."/>
            <person name="Liebig J."/>
        </authorList>
    </citation>
    <scope>NUCLEOTIDE SEQUENCE [LARGE SCALE GENOMIC DNA]</scope>
    <source>
        <tissue evidence="1">Whole organism</tissue>
    </source>
</reference>
<name>A0A067QSI0_ZOONE</name>
<evidence type="ECO:0000313" key="1">
    <source>
        <dbReference type="EMBL" id="KDR12826.1"/>
    </source>
</evidence>
<evidence type="ECO:0000313" key="2">
    <source>
        <dbReference type="Proteomes" id="UP000027135"/>
    </source>
</evidence>
<dbReference type="InParanoid" id="A0A067QSI0"/>